<dbReference type="Gene3D" id="1.10.150.240">
    <property type="entry name" value="Putative phosphatase, domain 2"/>
    <property type="match status" value="1"/>
</dbReference>
<dbReference type="Pfam" id="PF13419">
    <property type="entry name" value="HAD_2"/>
    <property type="match status" value="1"/>
</dbReference>
<sequence length="91" mass="10821">MEVDGHRADVLFRNGLAEAKIKYFDQTLETIVELWKRHDLYIVTNGVTETQKRRLNQTPLHKYIKKIFISEETGYQKPNPEFFNYVFNDIG</sequence>
<dbReference type="AlphaFoldDB" id="A0A317YP22"/>
<name>A0A317YP22_STAPS</name>
<dbReference type="InterPro" id="IPR041492">
    <property type="entry name" value="HAD_2"/>
</dbReference>
<dbReference type="InterPro" id="IPR006439">
    <property type="entry name" value="HAD-SF_hydro_IA"/>
</dbReference>
<feature type="non-terminal residue" evidence="1">
    <location>
        <position position="91"/>
    </location>
</feature>
<gene>
    <name evidence="1" type="ORF">DD902_14885</name>
</gene>
<dbReference type="Gene3D" id="3.40.50.1000">
    <property type="entry name" value="HAD superfamily/HAD-like"/>
    <property type="match status" value="1"/>
</dbReference>
<dbReference type="InterPro" id="IPR023198">
    <property type="entry name" value="PGP-like_dom2"/>
</dbReference>
<dbReference type="SUPFAM" id="SSF56784">
    <property type="entry name" value="HAD-like"/>
    <property type="match status" value="1"/>
</dbReference>
<dbReference type="PANTHER" id="PTHR47478">
    <property type="match status" value="1"/>
</dbReference>
<dbReference type="InterPro" id="IPR036412">
    <property type="entry name" value="HAD-like_sf"/>
</dbReference>
<evidence type="ECO:0000313" key="2">
    <source>
        <dbReference type="Proteomes" id="UP000246800"/>
    </source>
</evidence>
<dbReference type="Proteomes" id="UP000246800">
    <property type="component" value="Unassembled WGS sequence"/>
</dbReference>
<protein>
    <recommendedName>
        <fullName evidence="3">HAD family hydrolase</fullName>
    </recommendedName>
</protein>
<dbReference type="NCBIfam" id="TIGR01549">
    <property type="entry name" value="HAD-SF-IA-v1"/>
    <property type="match status" value="1"/>
</dbReference>
<organism evidence="1 2">
    <name type="scientific">Staphylococcus pseudintermedius</name>
    <dbReference type="NCBI Taxonomy" id="283734"/>
    <lineage>
        <taxon>Bacteria</taxon>
        <taxon>Bacillati</taxon>
        <taxon>Bacillota</taxon>
        <taxon>Bacilli</taxon>
        <taxon>Bacillales</taxon>
        <taxon>Staphylococcaceae</taxon>
        <taxon>Staphylococcus</taxon>
        <taxon>Staphylococcus intermedius group</taxon>
    </lineage>
</organism>
<reference evidence="1 2" key="1">
    <citation type="journal article" date="2018" name="Vet. Microbiol.">
        <title>Clonal diversity and geographic distribution of methicillin-resistant Staphylococcus pseudintermedius from Australian animals: Discovery of novel sequence types.</title>
        <authorList>
            <person name="Worthing K.A."/>
            <person name="Abraham S."/>
            <person name="Coombs G.W."/>
            <person name="Pang S."/>
            <person name="Saputra S."/>
            <person name="Jordan D."/>
            <person name="Trott D.J."/>
            <person name="Norris J.M."/>
        </authorList>
    </citation>
    <scope>NUCLEOTIDE SEQUENCE [LARGE SCALE GENOMIC DNA]</scope>
    <source>
        <strain evidence="1 2">ST525 1</strain>
    </source>
</reference>
<evidence type="ECO:0008006" key="3">
    <source>
        <dbReference type="Google" id="ProtNLM"/>
    </source>
</evidence>
<comment type="caution">
    <text evidence="1">The sequence shown here is derived from an EMBL/GenBank/DDBJ whole genome shotgun (WGS) entry which is preliminary data.</text>
</comment>
<evidence type="ECO:0000313" key="1">
    <source>
        <dbReference type="EMBL" id="PWZ68524.1"/>
    </source>
</evidence>
<proteinExistence type="predicted"/>
<dbReference type="PANTHER" id="PTHR47478:SF1">
    <property type="entry name" value="PYRIMIDINE 5'-NUCLEOTIDASE YJJG"/>
    <property type="match status" value="1"/>
</dbReference>
<dbReference type="InterPro" id="IPR052550">
    <property type="entry name" value="Pyrimidine_5'-ntase_YjjG"/>
</dbReference>
<dbReference type="InterPro" id="IPR023214">
    <property type="entry name" value="HAD_sf"/>
</dbReference>
<accession>A0A317YP22</accession>
<dbReference type="EMBL" id="QEIT01000531">
    <property type="protein sequence ID" value="PWZ68524.1"/>
    <property type="molecule type" value="Genomic_DNA"/>
</dbReference>